<keyword evidence="11" id="KW-1185">Reference proteome</keyword>
<evidence type="ECO:0000256" key="3">
    <source>
        <dbReference type="ARBA" id="ARBA00022617"/>
    </source>
</evidence>
<evidence type="ECO:0000256" key="8">
    <source>
        <dbReference type="SAM" id="SignalP"/>
    </source>
</evidence>
<keyword evidence="6" id="KW-0408">Iron</keyword>
<reference evidence="10 11" key="1">
    <citation type="submission" date="2021-02" db="EMBL/GenBank/DDBJ databases">
        <title>Genome assembly of Pseudopithomyces chartarum.</title>
        <authorList>
            <person name="Jauregui R."/>
            <person name="Singh J."/>
            <person name="Voisey C."/>
        </authorList>
    </citation>
    <scope>NUCLEOTIDE SEQUENCE [LARGE SCALE GENOMIC DNA]</scope>
    <source>
        <strain evidence="10 11">AGR01</strain>
    </source>
</reference>
<keyword evidence="5" id="KW-0560">Oxidoreductase</keyword>
<comment type="caution">
    <text evidence="10">The sequence shown here is derived from an EMBL/GenBank/DDBJ whole genome shotgun (WGS) entry which is preliminary data.</text>
</comment>
<evidence type="ECO:0000259" key="9">
    <source>
        <dbReference type="PROSITE" id="PS51405"/>
    </source>
</evidence>
<accession>A0AAN6RJD4</accession>
<evidence type="ECO:0000256" key="5">
    <source>
        <dbReference type="ARBA" id="ARBA00023002"/>
    </source>
</evidence>
<evidence type="ECO:0000313" key="11">
    <source>
        <dbReference type="Proteomes" id="UP001280581"/>
    </source>
</evidence>
<dbReference type="Proteomes" id="UP001280581">
    <property type="component" value="Unassembled WGS sequence"/>
</dbReference>
<dbReference type="GO" id="GO:0004601">
    <property type="term" value="F:peroxidase activity"/>
    <property type="evidence" value="ECO:0007669"/>
    <property type="project" value="UniProtKB-KW"/>
</dbReference>
<dbReference type="Pfam" id="PF01328">
    <property type="entry name" value="Peroxidase_2"/>
    <property type="match status" value="1"/>
</dbReference>
<dbReference type="Gene3D" id="1.10.489.10">
    <property type="entry name" value="Chloroperoxidase-like"/>
    <property type="match status" value="1"/>
</dbReference>
<organism evidence="10 11">
    <name type="scientific">Pseudopithomyces chartarum</name>
    <dbReference type="NCBI Taxonomy" id="1892770"/>
    <lineage>
        <taxon>Eukaryota</taxon>
        <taxon>Fungi</taxon>
        <taxon>Dikarya</taxon>
        <taxon>Ascomycota</taxon>
        <taxon>Pezizomycotina</taxon>
        <taxon>Dothideomycetes</taxon>
        <taxon>Pleosporomycetidae</taxon>
        <taxon>Pleosporales</taxon>
        <taxon>Massarineae</taxon>
        <taxon>Didymosphaeriaceae</taxon>
        <taxon>Pseudopithomyces</taxon>
    </lineage>
</organism>
<feature type="chain" id="PRO_5042877646" description="Heme haloperoxidase family profile domain-containing protein" evidence="8">
    <location>
        <begin position="19"/>
        <end position="251"/>
    </location>
</feature>
<evidence type="ECO:0000256" key="1">
    <source>
        <dbReference type="ARBA" id="ARBA00001970"/>
    </source>
</evidence>
<evidence type="ECO:0000256" key="2">
    <source>
        <dbReference type="ARBA" id="ARBA00022559"/>
    </source>
</evidence>
<name>A0AAN6RJD4_9PLEO</name>
<proteinExistence type="inferred from homology"/>
<dbReference type="PANTHER" id="PTHR33577:SF9">
    <property type="entry name" value="PEROXIDASE STCC"/>
    <property type="match status" value="1"/>
</dbReference>
<dbReference type="GO" id="GO:0046872">
    <property type="term" value="F:metal ion binding"/>
    <property type="evidence" value="ECO:0007669"/>
    <property type="project" value="UniProtKB-KW"/>
</dbReference>
<dbReference type="SUPFAM" id="SSF47571">
    <property type="entry name" value="Cloroperoxidase"/>
    <property type="match status" value="1"/>
</dbReference>
<keyword evidence="3" id="KW-0349">Heme</keyword>
<keyword evidence="8" id="KW-0732">Signal</keyword>
<evidence type="ECO:0000256" key="4">
    <source>
        <dbReference type="ARBA" id="ARBA00022723"/>
    </source>
</evidence>
<sequence>MRSALLLSIHAFLGITCAEQGHWRAPRKHDSRGPCPLLNSLANHGFLPRNGKHIRASVLVDALDDALHLSDSGRAFFQAQGEKALTISTDKDNSTFNLIDLKTHNVIEHDGSLSRADAAINCGDNWTFNKTIFEETKSYWPNETISVRDGANALFRRQRSAKSVNPSYDLPYEQLVNAIGQTAMYLGVFGTYATGDANRTWVEYFFENERLPYSLGWRRKGDGEAISKEGIESLGALVAANWLQINATTPS</sequence>
<keyword evidence="4" id="KW-0479">Metal-binding</keyword>
<evidence type="ECO:0000256" key="6">
    <source>
        <dbReference type="ARBA" id="ARBA00023004"/>
    </source>
</evidence>
<gene>
    <name evidence="10" type="ORF">GRF29_28g1391302</name>
</gene>
<feature type="domain" description="Heme haloperoxidase family profile" evidence="9">
    <location>
        <begin position="19"/>
        <end position="239"/>
    </location>
</feature>
<dbReference type="AlphaFoldDB" id="A0AAN6RJD4"/>
<comment type="similarity">
    <text evidence="7">Belongs to the chloroperoxidase family.</text>
</comment>
<feature type="signal peptide" evidence="8">
    <location>
        <begin position="1"/>
        <end position="18"/>
    </location>
</feature>
<comment type="cofactor">
    <cofactor evidence="1">
        <name>heme b</name>
        <dbReference type="ChEBI" id="CHEBI:60344"/>
    </cofactor>
</comment>
<dbReference type="PANTHER" id="PTHR33577">
    <property type="entry name" value="STERIGMATOCYSTIN BIOSYNTHESIS PEROXIDASE STCC-RELATED"/>
    <property type="match status" value="1"/>
</dbReference>
<keyword evidence="2" id="KW-0575">Peroxidase</keyword>
<protein>
    <recommendedName>
        <fullName evidence="9">Heme haloperoxidase family profile domain-containing protein</fullName>
    </recommendedName>
</protein>
<dbReference type="InterPro" id="IPR036851">
    <property type="entry name" value="Chloroperoxidase-like_sf"/>
</dbReference>
<dbReference type="EMBL" id="WVTA01000004">
    <property type="protein sequence ID" value="KAK3213892.1"/>
    <property type="molecule type" value="Genomic_DNA"/>
</dbReference>
<evidence type="ECO:0000313" key="10">
    <source>
        <dbReference type="EMBL" id="KAK3213892.1"/>
    </source>
</evidence>
<dbReference type="InterPro" id="IPR000028">
    <property type="entry name" value="Chloroperoxidase"/>
</dbReference>
<evidence type="ECO:0000256" key="7">
    <source>
        <dbReference type="ARBA" id="ARBA00025795"/>
    </source>
</evidence>
<dbReference type="PROSITE" id="PS51405">
    <property type="entry name" value="HEME_HALOPEROXIDASE"/>
    <property type="match status" value="1"/>
</dbReference>